<comment type="caution">
    <text evidence="1">The sequence shown here is derived from an EMBL/GenBank/DDBJ whole genome shotgun (WGS) entry which is preliminary data.</text>
</comment>
<reference evidence="1" key="1">
    <citation type="journal article" date="2020" name="Fungal Divers.">
        <title>Resolving the Mortierellaceae phylogeny through synthesis of multi-gene phylogenetics and phylogenomics.</title>
        <authorList>
            <person name="Vandepol N."/>
            <person name="Liber J."/>
            <person name="Desiro A."/>
            <person name="Na H."/>
            <person name="Kennedy M."/>
            <person name="Barry K."/>
            <person name="Grigoriev I.V."/>
            <person name="Miller A.N."/>
            <person name="O'Donnell K."/>
            <person name="Stajich J.E."/>
            <person name="Bonito G."/>
        </authorList>
    </citation>
    <scope>NUCLEOTIDE SEQUENCE</scope>
    <source>
        <strain evidence="1">NRRL 2769</strain>
    </source>
</reference>
<organism evidence="1 2">
    <name type="scientific">Entomortierella chlamydospora</name>
    <dbReference type="NCBI Taxonomy" id="101097"/>
    <lineage>
        <taxon>Eukaryota</taxon>
        <taxon>Fungi</taxon>
        <taxon>Fungi incertae sedis</taxon>
        <taxon>Mucoromycota</taxon>
        <taxon>Mortierellomycotina</taxon>
        <taxon>Mortierellomycetes</taxon>
        <taxon>Mortierellales</taxon>
        <taxon>Mortierellaceae</taxon>
        <taxon>Entomortierella</taxon>
    </lineage>
</organism>
<evidence type="ECO:0000313" key="2">
    <source>
        <dbReference type="Proteomes" id="UP000703661"/>
    </source>
</evidence>
<proteinExistence type="predicted"/>
<protein>
    <recommendedName>
        <fullName evidence="3">DUF937 domain-containing protein</fullName>
    </recommendedName>
</protein>
<gene>
    <name evidence="1" type="ORF">BGZ80_009025</name>
</gene>
<evidence type="ECO:0000313" key="1">
    <source>
        <dbReference type="EMBL" id="KAG0016691.1"/>
    </source>
</evidence>
<accession>A0A9P6MXE7</accession>
<sequence>MDKLVPLLMNVIEEKARPHVQAKVTEELDSTKVDLKEDLPDTIIKFLSGEDGNGGGNPLVGQIISKLGPSFTRRLTSVTNTTVDTASEGMDILLTNGVINIAKKVLSNQVDGADTDSREVGGLNFEVIKSGKEGMVKTTMAASAPVIKQVSDNMGNKISSSFPAVVGGAVQQMIDENGGEHGLMGMAAGLMTKLMSNHGHGDRAVGGGGERVVGGGGDVSDIRATGGHTGGIQEMLQNLLAPKILLLLQPYLQKFEAKMTESLEKELRTKVFSSEYIKQTVVAMLTGAHGEGASGSSALIGGIMSALGHGGKEGKEGKSGQTIEALSNLASSFLKHKSKHSGD</sequence>
<dbReference type="OrthoDB" id="2438364at2759"/>
<name>A0A9P6MXE7_9FUNG</name>
<dbReference type="EMBL" id="JAAAID010000511">
    <property type="protein sequence ID" value="KAG0016691.1"/>
    <property type="molecule type" value="Genomic_DNA"/>
</dbReference>
<dbReference type="AlphaFoldDB" id="A0A9P6MXE7"/>
<dbReference type="Proteomes" id="UP000703661">
    <property type="component" value="Unassembled WGS sequence"/>
</dbReference>
<keyword evidence="2" id="KW-1185">Reference proteome</keyword>
<evidence type="ECO:0008006" key="3">
    <source>
        <dbReference type="Google" id="ProtNLM"/>
    </source>
</evidence>